<reference evidence="2" key="1">
    <citation type="journal article" date="2020" name="Nature">
        <title>Giant virus diversity and host interactions through global metagenomics.</title>
        <authorList>
            <person name="Schulz F."/>
            <person name="Roux S."/>
            <person name="Paez-Espino D."/>
            <person name="Jungbluth S."/>
            <person name="Walsh D.A."/>
            <person name="Denef V.J."/>
            <person name="McMahon K.D."/>
            <person name="Konstantinidis K.T."/>
            <person name="Eloe-Fadrosh E.A."/>
            <person name="Kyrpides N.C."/>
            <person name="Woyke T."/>
        </authorList>
    </citation>
    <scope>NUCLEOTIDE SEQUENCE</scope>
    <source>
        <strain evidence="2">GVMAG-M-3300009180-45</strain>
    </source>
</reference>
<dbReference type="GO" id="GO:0006351">
    <property type="term" value="P:DNA-templated transcription"/>
    <property type="evidence" value="ECO:0007669"/>
    <property type="project" value="InterPro"/>
</dbReference>
<dbReference type="EMBL" id="MN739021">
    <property type="protein sequence ID" value="QHT35475.1"/>
    <property type="molecule type" value="Genomic_DNA"/>
</dbReference>
<dbReference type="InterPro" id="IPR001529">
    <property type="entry name" value="Zn_ribbon_RPB9"/>
</dbReference>
<evidence type="ECO:0000259" key="1">
    <source>
        <dbReference type="SMART" id="SM00661"/>
    </source>
</evidence>
<accession>A0A6C0F8I7</accession>
<dbReference type="SUPFAM" id="SSF57783">
    <property type="entry name" value="Zinc beta-ribbon"/>
    <property type="match status" value="2"/>
</dbReference>
<name>A0A6C0F8I7_9ZZZZ</name>
<dbReference type="AlphaFoldDB" id="A0A6C0F8I7"/>
<dbReference type="Pfam" id="PF02150">
    <property type="entry name" value="Zn_ribbon_RPB9"/>
    <property type="match status" value="1"/>
</dbReference>
<feature type="domain" description="DNA-directed RNA polymerase II subunit RPB9-like zinc ribbon" evidence="1">
    <location>
        <begin position="2"/>
        <end position="56"/>
    </location>
</feature>
<dbReference type="Gene3D" id="2.20.25.10">
    <property type="match status" value="2"/>
</dbReference>
<proteinExistence type="predicted"/>
<evidence type="ECO:0000313" key="2">
    <source>
        <dbReference type="EMBL" id="QHT35475.1"/>
    </source>
</evidence>
<sequence length="118" mass="13596">MKFCTKCDNMMYGIEERDGSAFLKCRQCEYEEQITKENPVVYEHDLLQDTSIQYSINPYLKHDPTLPRFTNMKCPSVMCPTKGKESNIVGIKLNAKNVIWMYQCAACDATWKQAARGP</sequence>
<organism evidence="2">
    <name type="scientific">viral metagenome</name>
    <dbReference type="NCBI Taxonomy" id="1070528"/>
    <lineage>
        <taxon>unclassified sequences</taxon>
        <taxon>metagenomes</taxon>
        <taxon>organismal metagenomes</taxon>
    </lineage>
</organism>
<dbReference type="SMART" id="SM00661">
    <property type="entry name" value="RPOL9"/>
    <property type="match status" value="1"/>
</dbReference>
<protein>
    <recommendedName>
        <fullName evidence="1">DNA-directed RNA polymerase II subunit RPB9-like zinc ribbon domain-containing protein</fullName>
    </recommendedName>
</protein>